<feature type="region of interest" description="Disordered" evidence="1">
    <location>
        <begin position="99"/>
        <end position="118"/>
    </location>
</feature>
<evidence type="ECO:0000313" key="2">
    <source>
        <dbReference type="EMBL" id="ALH82964.1"/>
    </source>
</evidence>
<protein>
    <recommendedName>
        <fullName evidence="4">HrgA protein</fullName>
    </recommendedName>
</protein>
<feature type="compositionally biased region" description="Polar residues" evidence="1">
    <location>
        <begin position="106"/>
        <end position="116"/>
    </location>
</feature>
<reference evidence="2 3" key="1">
    <citation type="journal article" date="2015" name="Genome Announc.">
        <title>Complete Genome Sequence of Polypropylene Glycol- and Polyethylene Glycol-Degrading Sphingopyxis macrogoltabida Strain EY-1.</title>
        <authorList>
            <person name="Ohtsubo Y."/>
            <person name="Nagata Y."/>
            <person name="Numata M."/>
            <person name="Tsuchikane K."/>
            <person name="Hosoyama A."/>
            <person name="Yamazoe A."/>
            <person name="Tsuda M."/>
            <person name="Fujita N."/>
            <person name="Kawai F."/>
        </authorList>
    </citation>
    <scope>NUCLEOTIDE SEQUENCE [LARGE SCALE GENOMIC DNA]</scope>
    <source>
        <strain evidence="2 3">EY-1</strain>
    </source>
</reference>
<proteinExistence type="predicted"/>
<gene>
    <name evidence="2" type="ORF">AN936_22190</name>
</gene>
<dbReference type="AlphaFoldDB" id="A0A0N9V5F4"/>
<dbReference type="Proteomes" id="UP000058074">
    <property type="component" value="Chromosome"/>
</dbReference>
<accession>A0A0N9V5F4</accession>
<sequence>MNLRERTFELLKAHPDQRFKARQIAEWIHATYRTETLDKIERSSFIDSEAALLNQLVAEIGANRPTWQLKFPSLRTTEGRPRKYYWTDKTEAEEIDEAEEAGNDFAQPSTEQTNEQPRALERDLYPMLIEFVSSEAGASASRINEATASNRRGLGGNKWLYPDIVAIESLTAGMNKEVTGALQHSGERRARLWSFEVKRLLNRSNVREAYFQAVSNSSWASFGYLAAAEIEGADTLREIQMLYGVHGIGLIEIDMESPTESVIRIPARERLSVEWSMCSRLADENRDFATFMKKVRQFYQTGDL</sequence>
<dbReference type="KEGG" id="smag:AN936_22190"/>
<dbReference type="EMBL" id="CP012700">
    <property type="protein sequence ID" value="ALH82964.1"/>
    <property type="molecule type" value="Genomic_DNA"/>
</dbReference>
<evidence type="ECO:0000256" key="1">
    <source>
        <dbReference type="SAM" id="MobiDB-lite"/>
    </source>
</evidence>
<dbReference type="RefSeq" id="WP_054589939.1">
    <property type="nucleotide sequence ID" value="NZ_CP012700.1"/>
</dbReference>
<dbReference type="PATRIC" id="fig|33050.5.peg.4592"/>
<name>A0A0N9V5F4_SPHMC</name>
<evidence type="ECO:0008006" key="4">
    <source>
        <dbReference type="Google" id="ProtNLM"/>
    </source>
</evidence>
<dbReference type="OrthoDB" id="5289528at2"/>
<organism evidence="2 3">
    <name type="scientific">Sphingopyxis macrogoltabida</name>
    <name type="common">Sphingomonas macrogoltabidus</name>
    <dbReference type="NCBI Taxonomy" id="33050"/>
    <lineage>
        <taxon>Bacteria</taxon>
        <taxon>Pseudomonadati</taxon>
        <taxon>Pseudomonadota</taxon>
        <taxon>Alphaproteobacteria</taxon>
        <taxon>Sphingomonadales</taxon>
        <taxon>Sphingomonadaceae</taxon>
        <taxon>Sphingopyxis</taxon>
    </lineage>
</organism>
<evidence type="ECO:0000313" key="3">
    <source>
        <dbReference type="Proteomes" id="UP000058074"/>
    </source>
</evidence>